<protein>
    <submittedName>
        <fullName evidence="2">cAMP-binding domain of CRP or a regulatory subunit of cAMP-dependent protein kinases</fullName>
    </submittedName>
</protein>
<dbReference type="OrthoDB" id="1092431at2"/>
<dbReference type="EMBL" id="FUZF01000004">
    <property type="protein sequence ID" value="SKB60234.1"/>
    <property type="molecule type" value="Genomic_DNA"/>
</dbReference>
<keyword evidence="2" id="KW-0418">Kinase</keyword>
<accession>A0A1T5CLG1</accession>
<dbReference type="SUPFAM" id="SSF51206">
    <property type="entry name" value="cAMP-binding domain-like"/>
    <property type="match status" value="1"/>
</dbReference>
<dbReference type="InterPro" id="IPR000595">
    <property type="entry name" value="cNMP-bd_dom"/>
</dbReference>
<dbReference type="AlphaFoldDB" id="A0A1T5CLG1"/>
<sequence>MRQHALFQHINRFVQLEENEFAEIIGYFQHENVPKKGVLMQAGDRFVKDYFVLTGCVHMYCVDHQGIEHTIQFALENWWIADYLAMQKEQSTSFYIQAIEGSELLSITIANKKKLLLDFPKMESYFREMYQIGYGSYQTRMKYILSYSKEEIYFRFRDNFPDFVNSVPQYLIASYLGLSAEYVSKLRRKSFS</sequence>
<dbReference type="Proteomes" id="UP000190150">
    <property type="component" value="Unassembled WGS sequence"/>
</dbReference>
<keyword evidence="2" id="KW-0808">Transferase</keyword>
<reference evidence="3" key="1">
    <citation type="submission" date="2017-02" db="EMBL/GenBank/DDBJ databases">
        <authorList>
            <person name="Varghese N."/>
            <person name="Submissions S."/>
        </authorList>
    </citation>
    <scope>NUCLEOTIDE SEQUENCE [LARGE SCALE GENOMIC DNA]</scope>
    <source>
        <strain evidence="3">DSM 24091</strain>
    </source>
</reference>
<evidence type="ECO:0000313" key="3">
    <source>
        <dbReference type="Proteomes" id="UP000190150"/>
    </source>
</evidence>
<dbReference type="GO" id="GO:0016301">
    <property type="term" value="F:kinase activity"/>
    <property type="evidence" value="ECO:0007669"/>
    <property type="project" value="UniProtKB-KW"/>
</dbReference>
<proteinExistence type="predicted"/>
<dbReference type="RefSeq" id="WP_079642388.1">
    <property type="nucleotide sequence ID" value="NZ_FUZF01000004.1"/>
</dbReference>
<feature type="domain" description="Cyclic nucleotide-binding" evidence="1">
    <location>
        <begin position="32"/>
        <end position="110"/>
    </location>
</feature>
<dbReference type="Gene3D" id="2.60.120.10">
    <property type="entry name" value="Jelly Rolls"/>
    <property type="match status" value="1"/>
</dbReference>
<dbReference type="InterPro" id="IPR018490">
    <property type="entry name" value="cNMP-bd_dom_sf"/>
</dbReference>
<keyword evidence="3" id="KW-1185">Reference proteome</keyword>
<evidence type="ECO:0000313" key="2">
    <source>
        <dbReference type="EMBL" id="SKB60234.1"/>
    </source>
</evidence>
<name>A0A1T5CLG1_9SPHI</name>
<dbReference type="STRING" id="1513896.SAMN05660841_01416"/>
<dbReference type="Pfam" id="PF00027">
    <property type="entry name" value="cNMP_binding"/>
    <property type="match status" value="1"/>
</dbReference>
<gene>
    <name evidence="2" type="ORF">SAMN05660841_01416</name>
</gene>
<organism evidence="2 3">
    <name type="scientific">Sphingobacterium nematocida</name>
    <dbReference type="NCBI Taxonomy" id="1513896"/>
    <lineage>
        <taxon>Bacteria</taxon>
        <taxon>Pseudomonadati</taxon>
        <taxon>Bacteroidota</taxon>
        <taxon>Sphingobacteriia</taxon>
        <taxon>Sphingobacteriales</taxon>
        <taxon>Sphingobacteriaceae</taxon>
        <taxon>Sphingobacterium</taxon>
    </lineage>
</organism>
<dbReference type="InterPro" id="IPR014710">
    <property type="entry name" value="RmlC-like_jellyroll"/>
</dbReference>
<evidence type="ECO:0000259" key="1">
    <source>
        <dbReference type="Pfam" id="PF00027"/>
    </source>
</evidence>